<dbReference type="PANTHER" id="PTHR35908">
    <property type="entry name" value="HYPOTHETICAL FUSION PROTEIN"/>
    <property type="match status" value="1"/>
</dbReference>
<proteinExistence type="predicted"/>
<dbReference type="CDD" id="cd06587">
    <property type="entry name" value="VOC"/>
    <property type="match status" value="1"/>
</dbReference>
<evidence type="ECO:0000313" key="4">
    <source>
        <dbReference type="Proteomes" id="UP000286746"/>
    </source>
</evidence>
<dbReference type="GO" id="GO:0051213">
    <property type="term" value="F:dioxygenase activity"/>
    <property type="evidence" value="ECO:0007669"/>
    <property type="project" value="UniProtKB-KW"/>
</dbReference>
<evidence type="ECO:0000313" key="3">
    <source>
        <dbReference type="EMBL" id="GCD41503.1"/>
    </source>
</evidence>
<gene>
    <name evidence="3" type="ORF">GKJPGBOP_01158</name>
</gene>
<feature type="region of interest" description="Disordered" evidence="1">
    <location>
        <begin position="93"/>
        <end position="132"/>
    </location>
</feature>
<organism evidence="3 4">
    <name type="scientific">Streptomyces paromomycinus</name>
    <name type="common">Streptomyces rimosus subsp. paromomycinus</name>
    <dbReference type="NCBI Taxonomy" id="92743"/>
    <lineage>
        <taxon>Bacteria</taxon>
        <taxon>Bacillati</taxon>
        <taxon>Actinomycetota</taxon>
        <taxon>Actinomycetes</taxon>
        <taxon>Kitasatosporales</taxon>
        <taxon>Streptomycetaceae</taxon>
        <taxon>Streptomyces</taxon>
    </lineage>
</organism>
<protein>
    <submittedName>
        <fullName evidence="3">Extradiol dioxygenase</fullName>
    </submittedName>
</protein>
<dbReference type="InterPro" id="IPR029068">
    <property type="entry name" value="Glyas_Bleomycin-R_OHBP_Dase"/>
</dbReference>
<evidence type="ECO:0000256" key="1">
    <source>
        <dbReference type="SAM" id="MobiDB-lite"/>
    </source>
</evidence>
<reference evidence="3 4" key="1">
    <citation type="submission" date="2018-11" db="EMBL/GenBank/DDBJ databases">
        <title>Whole genome sequence of Streptomyces paromomycinus NBRC 15454(T).</title>
        <authorList>
            <person name="Komaki H."/>
            <person name="Tamura T."/>
        </authorList>
    </citation>
    <scope>NUCLEOTIDE SEQUENCE [LARGE SCALE GENOMIC DNA]</scope>
    <source>
        <strain evidence="3 4">NBRC 15454</strain>
    </source>
</reference>
<keyword evidence="4" id="KW-1185">Reference proteome</keyword>
<dbReference type="RefSeq" id="WP_125052439.1">
    <property type="nucleotide sequence ID" value="NZ_BHZD01000001.1"/>
</dbReference>
<dbReference type="InterPro" id="IPR041581">
    <property type="entry name" value="Glyoxalase_6"/>
</dbReference>
<dbReference type="SUPFAM" id="SSF54593">
    <property type="entry name" value="Glyoxalase/Bleomycin resistance protein/Dihydroxybiphenyl dioxygenase"/>
    <property type="match status" value="1"/>
</dbReference>
<accession>A0A401VWQ8</accession>
<name>A0A401VWQ8_STREY</name>
<evidence type="ECO:0000259" key="2">
    <source>
        <dbReference type="PROSITE" id="PS51819"/>
    </source>
</evidence>
<dbReference type="InterPro" id="IPR037523">
    <property type="entry name" value="VOC_core"/>
</dbReference>
<dbReference type="PANTHER" id="PTHR35908:SF1">
    <property type="entry name" value="CONSERVED PROTEIN"/>
    <property type="match status" value="1"/>
</dbReference>
<dbReference type="Gene3D" id="3.10.180.10">
    <property type="entry name" value="2,3-Dihydroxybiphenyl 1,2-Dioxygenase, domain 1"/>
    <property type="match status" value="1"/>
</dbReference>
<dbReference type="PROSITE" id="PS51819">
    <property type="entry name" value="VOC"/>
    <property type="match status" value="1"/>
</dbReference>
<sequence length="132" mass="14611">MGLVKAAVIVLDCADPEKLADFYADLLEGEVRREHLPDRVEVAVNGTVMSFRRDLNMTPPTWPRPDSSLQAHLDLLVDEGDMDEAERRAVGLGARPLDTKDDTGPREVRIYSDPAGHPFSLRCSLRSGPKTD</sequence>
<keyword evidence="3" id="KW-0223">Dioxygenase</keyword>
<keyword evidence="3" id="KW-0560">Oxidoreductase</keyword>
<dbReference type="EMBL" id="BHZD01000001">
    <property type="protein sequence ID" value="GCD41503.1"/>
    <property type="molecule type" value="Genomic_DNA"/>
</dbReference>
<dbReference type="Pfam" id="PF18029">
    <property type="entry name" value="Glyoxalase_6"/>
    <property type="match status" value="1"/>
</dbReference>
<dbReference type="AlphaFoldDB" id="A0A401VWQ8"/>
<comment type="caution">
    <text evidence="3">The sequence shown here is derived from an EMBL/GenBank/DDBJ whole genome shotgun (WGS) entry which is preliminary data.</text>
</comment>
<feature type="compositionally biased region" description="Basic and acidic residues" evidence="1">
    <location>
        <begin position="97"/>
        <end position="110"/>
    </location>
</feature>
<feature type="domain" description="VOC" evidence="2">
    <location>
        <begin position="5"/>
        <end position="124"/>
    </location>
</feature>
<dbReference type="Proteomes" id="UP000286746">
    <property type="component" value="Unassembled WGS sequence"/>
</dbReference>